<protein>
    <submittedName>
        <fullName evidence="3">DUF2075 domain-containing protein</fullName>
    </submittedName>
</protein>
<evidence type="ECO:0000313" key="4">
    <source>
        <dbReference type="Proteomes" id="UP000766336"/>
    </source>
</evidence>
<name>A0ABS5QBC8_9PROT</name>
<dbReference type="InterPro" id="IPR018647">
    <property type="entry name" value="SLFN_3-like_DNA/RNA_helicase"/>
</dbReference>
<feature type="region of interest" description="Disordered" evidence="1">
    <location>
        <begin position="299"/>
        <end position="320"/>
    </location>
</feature>
<accession>A0ABS5QBC8</accession>
<evidence type="ECO:0000313" key="3">
    <source>
        <dbReference type="EMBL" id="MBS7810990.1"/>
    </source>
</evidence>
<organism evidence="3 4">
    <name type="scientific">Roseococcus pinisoli</name>
    <dbReference type="NCBI Taxonomy" id="2835040"/>
    <lineage>
        <taxon>Bacteria</taxon>
        <taxon>Pseudomonadati</taxon>
        <taxon>Pseudomonadota</taxon>
        <taxon>Alphaproteobacteria</taxon>
        <taxon>Acetobacterales</taxon>
        <taxon>Roseomonadaceae</taxon>
        <taxon>Roseococcus</taxon>
    </lineage>
</organism>
<evidence type="ECO:0000259" key="2">
    <source>
        <dbReference type="Pfam" id="PF09848"/>
    </source>
</evidence>
<keyword evidence="4" id="KW-1185">Reference proteome</keyword>
<feature type="domain" description="Schlafen group 3-like DNA/RNA helicase" evidence="2">
    <location>
        <begin position="241"/>
        <end position="636"/>
    </location>
</feature>
<sequence>MRAWLSMTVGELLQRSPQNIAASLAAAQMSRRLAGEPAQLRAWEAEVALLQEVLSAPRWQGATLALEYDMLRLERRIDAVLLTERAIFVLEFKVGQGSVTPAMLAQVEDYAQDLWDFHAQSRGHPILPVLVLTQAARVAPLQFGLPIGGVAPVAQANAVNLGQRLAALHDALPAPVRPLRGQAWLDASYKPVPTIVEAAARLFARNSVADIAEARADTDNLGATTAAILRALETARAEQERVVIFVTGVPGAGKTLCGLNIVFGEARREGTAFLTGNAPLVAVLREALACDRAGIDLAIGPSNDPDRRSRSGRLRQARHETSQALQNVHRFLADNAHAAAPPAERVIVFDEAQRAWDAAQAGRDTQRRKSVLTLSEPAHALAIMARHDGFTAIVALIGQGQEINTGEAGLAEWGRVIAASPGWRAVAASRALSSPEPAQRLSEGPAPWLSIDDALDLTVPIRSVRSTAGAAWVDAALRNDAPLAARIAAEAGGVPYFVTRSLTAARAALRDMTPGLRRAGFVRSSGARRLRAEGFDAQLVGTEEPVAWFLERWPDVRASDALEVCATEYACQGLELDAVGLAWGGDLMRASQGWGCRRFAGRGWQAVKAAEEIEFVRNTYRVLLTRARYETVIWVPPGSAEDDPFHDPTRPSAEMDRIARHLLDCGARPLAPTVPAEPVARPALHFALAAET</sequence>
<comment type="caution">
    <text evidence="3">The sequence shown here is derived from an EMBL/GenBank/DDBJ whole genome shotgun (WGS) entry which is preliminary data.</text>
</comment>
<evidence type="ECO:0000256" key="1">
    <source>
        <dbReference type="SAM" id="MobiDB-lite"/>
    </source>
</evidence>
<dbReference type="Gene3D" id="3.40.50.300">
    <property type="entry name" value="P-loop containing nucleotide triphosphate hydrolases"/>
    <property type="match status" value="1"/>
</dbReference>
<reference evidence="3 4" key="1">
    <citation type="submission" date="2021-05" db="EMBL/GenBank/DDBJ databases">
        <title>Roseococcus sp. XZZS9, whole genome shotgun sequencing project.</title>
        <authorList>
            <person name="Zhao G."/>
            <person name="Shen L."/>
        </authorList>
    </citation>
    <scope>NUCLEOTIDE SEQUENCE [LARGE SCALE GENOMIC DNA]</scope>
    <source>
        <strain evidence="3 4">XZZS9</strain>
    </source>
</reference>
<dbReference type="RefSeq" id="WP_213669567.1">
    <property type="nucleotide sequence ID" value="NZ_JAHCDA010000001.1"/>
</dbReference>
<dbReference type="EMBL" id="JAHCDA010000001">
    <property type="protein sequence ID" value="MBS7810990.1"/>
    <property type="molecule type" value="Genomic_DNA"/>
</dbReference>
<gene>
    <name evidence="3" type="ORF">KHU32_08575</name>
</gene>
<dbReference type="InterPro" id="IPR027417">
    <property type="entry name" value="P-loop_NTPase"/>
</dbReference>
<proteinExistence type="predicted"/>
<dbReference type="Proteomes" id="UP000766336">
    <property type="component" value="Unassembled WGS sequence"/>
</dbReference>
<dbReference type="Pfam" id="PF09848">
    <property type="entry name" value="SLFN-g3_helicase"/>
    <property type="match status" value="1"/>
</dbReference>